<dbReference type="AlphaFoldDB" id="A0A6A3CK99"/>
<protein>
    <submittedName>
        <fullName evidence="1">Uncharacterized protein</fullName>
    </submittedName>
</protein>
<dbReference type="EMBL" id="VEPZ02000307">
    <property type="protein sequence ID" value="KAE8727519.1"/>
    <property type="molecule type" value="Genomic_DNA"/>
</dbReference>
<sequence length="54" mass="5743">MFGSLPAIAYCHSPHLRKPVSIPAGDDEPGNGSEIKDTNRSLFTASIMPSPAFL</sequence>
<accession>A0A6A3CK99</accession>
<evidence type="ECO:0000313" key="1">
    <source>
        <dbReference type="EMBL" id="KAE8727519.1"/>
    </source>
</evidence>
<organism evidence="1 2">
    <name type="scientific">Hibiscus syriacus</name>
    <name type="common">Rose of Sharon</name>
    <dbReference type="NCBI Taxonomy" id="106335"/>
    <lineage>
        <taxon>Eukaryota</taxon>
        <taxon>Viridiplantae</taxon>
        <taxon>Streptophyta</taxon>
        <taxon>Embryophyta</taxon>
        <taxon>Tracheophyta</taxon>
        <taxon>Spermatophyta</taxon>
        <taxon>Magnoliopsida</taxon>
        <taxon>eudicotyledons</taxon>
        <taxon>Gunneridae</taxon>
        <taxon>Pentapetalae</taxon>
        <taxon>rosids</taxon>
        <taxon>malvids</taxon>
        <taxon>Malvales</taxon>
        <taxon>Malvaceae</taxon>
        <taxon>Malvoideae</taxon>
        <taxon>Hibiscus</taxon>
    </lineage>
</organism>
<comment type="caution">
    <text evidence="1">The sequence shown here is derived from an EMBL/GenBank/DDBJ whole genome shotgun (WGS) entry which is preliminary data.</text>
</comment>
<reference evidence="1" key="1">
    <citation type="submission" date="2019-09" db="EMBL/GenBank/DDBJ databases">
        <title>Draft genome information of white flower Hibiscus syriacus.</title>
        <authorList>
            <person name="Kim Y.-M."/>
        </authorList>
    </citation>
    <scope>NUCLEOTIDE SEQUENCE [LARGE SCALE GENOMIC DNA]</scope>
    <source>
        <strain evidence="1">YM2019G1</strain>
    </source>
</reference>
<keyword evidence="2" id="KW-1185">Reference proteome</keyword>
<dbReference type="Proteomes" id="UP000436088">
    <property type="component" value="Unassembled WGS sequence"/>
</dbReference>
<proteinExistence type="predicted"/>
<gene>
    <name evidence="1" type="ORF">F3Y22_tig00005459pilonHSYRG00205</name>
</gene>
<name>A0A6A3CK99_HIBSY</name>
<evidence type="ECO:0000313" key="2">
    <source>
        <dbReference type="Proteomes" id="UP000436088"/>
    </source>
</evidence>